<dbReference type="OrthoDB" id="9784339at2"/>
<dbReference type="Proteomes" id="UP000053070">
    <property type="component" value="Unassembled WGS sequence"/>
</dbReference>
<comment type="similarity">
    <text evidence="1">Belongs to the low molecular weight phosphotyrosine protein phosphatase family.</text>
</comment>
<evidence type="ECO:0000256" key="1">
    <source>
        <dbReference type="ARBA" id="ARBA00011063"/>
    </source>
</evidence>
<dbReference type="InterPro" id="IPR023485">
    <property type="entry name" value="Ptyr_pPase"/>
</dbReference>
<dbReference type="EMBL" id="LBHC01000002">
    <property type="protein sequence ID" value="KLE31884.1"/>
    <property type="molecule type" value="Genomic_DNA"/>
</dbReference>
<keyword evidence="3" id="KW-0378">Hydrolase</keyword>
<dbReference type="EC" id="3.1.3.48" evidence="2"/>
<sequence length="155" mass="16531">MSDRPAILFVCLGNICRSPLAEGAMRAAAEEAGVDVDIDSAGTGAWHVGNPPDERSIAVARANGVDISRQRARQVEPADFVRFTHIYALDADNLANLRRLAPPDTTARVALLMDVVAGSEGQAVADPYYGGAEGFSQTWADVNRAAQALVRQLLR</sequence>
<dbReference type="STRING" id="502682.BMF35_a1108"/>
<keyword evidence="4" id="KW-0904">Protein phosphatase</keyword>
<dbReference type="InterPro" id="IPR050438">
    <property type="entry name" value="LMW_PTPase"/>
</dbReference>
<evidence type="ECO:0000313" key="6">
    <source>
        <dbReference type="Proteomes" id="UP000053070"/>
    </source>
</evidence>
<dbReference type="AlphaFoldDB" id="A0A0G9MMP4"/>
<dbReference type="GO" id="GO:0004725">
    <property type="term" value="F:protein tyrosine phosphatase activity"/>
    <property type="evidence" value="ECO:0007669"/>
    <property type="project" value="UniProtKB-EC"/>
</dbReference>
<dbReference type="SMART" id="SM00226">
    <property type="entry name" value="LMWPc"/>
    <property type="match status" value="1"/>
</dbReference>
<evidence type="ECO:0000256" key="4">
    <source>
        <dbReference type="ARBA" id="ARBA00022912"/>
    </source>
</evidence>
<dbReference type="InterPro" id="IPR017867">
    <property type="entry name" value="Tyr_phospatase_low_mol_wt"/>
</dbReference>
<dbReference type="PATRIC" id="fig|502682.8.peg.2145"/>
<dbReference type="CDD" id="cd16343">
    <property type="entry name" value="LMWPTP"/>
    <property type="match status" value="1"/>
</dbReference>
<evidence type="ECO:0000256" key="3">
    <source>
        <dbReference type="ARBA" id="ARBA00022801"/>
    </source>
</evidence>
<accession>A0A0G9MMP4</accession>
<gene>
    <name evidence="5" type="ORF">AAW01_10540</name>
</gene>
<dbReference type="SUPFAM" id="SSF52788">
    <property type="entry name" value="Phosphotyrosine protein phosphatases I"/>
    <property type="match status" value="1"/>
</dbReference>
<dbReference type="InterPro" id="IPR036196">
    <property type="entry name" value="Ptyr_pPase_sf"/>
</dbReference>
<proteinExistence type="inferred from homology"/>
<reference evidence="5 6" key="1">
    <citation type="submission" date="2015-04" db="EMBL/GenBank/DDBJ databases">
        <title>The draft genome sequence of Erythrobacr gangjinensis K7-2.</title>
        <authorList>
            <person name="Zhuang L."/>
            <person name="Liu Y."/>
            <person name="Shao Z."/>
        </authorList>
    </citation>
    <scope>NUCLEOTIDE SEQUENCE [LARGE SCALE GENOMIC DNA]</scope>
    <source>
        <strain evidence="5 6">K7-2</strain>
    </source>
</reference>
<dbReference type="PRINTS" id="PR00719">
    <property type="entry name" value="LMWPTPASE"/>
</dbReference>
<organism evidence="5 6">
    <name type="scientific">Aurantiacibacter gangjinensis</name>
    <dbReference type="NCBI Taxonomy" id="502682"/>
    <lineage>
        <taxon>Bacteria</taxon>
        <taxon>Pseudomonadati</taxon>
        <taxon>Pseudomonadota</taxon>
        <taxon>Alphaproteobacteria</taxon>
        <taxon>Sphingomonadales</taxon>
        <taxon>Erythrobacteraceae</taxon>
        <taxon>Aurantiacibacter</taxon>
    </lineage>
</organism>
<dbReference type="RefSeq" id="WP_047007235.1">
    <property type="nucleotide sequence ID" value="NZ_CP018097.1"/>
</dbReference>
<protein>
    <recommendedName>
        <fullName evidence="2">protein-tyrosine-phosphatase</fullName>
        <ecNumber evidence="2">3.1.3.48</ecNumber>
    </recommendedName>
</protein>
<evidence type="ECO:0000256" key="2">
    <source>
        <dbReference type="ARBA" id="ARBA00013064"/>
    </source>
</evidence>
<name>A0A0G9MMP4_9SPHN</name>
<comment type="caution">
    <text evidence="5">The sequence shown here is derived from an EMBL/GenBank/DDBJ whole genome shotgun (WGS) entry which is preliminary data.</text>
</comment>
<dbReference type="Pfam" id="PF01451">
    <property type="entry name" value="LMWPc"/>
    <property type="match status" value="1"/>
</dbReference>
<keyword evidence="6" id="KW-1185">Reference proteome</keyword>
<dbReference type="PANTHER" id="PTHR11717:SF7">
    <property type="entry name" value="LOW MOLECULAR WEIGHT PHOSPHOTYROSINE PROTEIN PHOSPHATASE"/>
    <property type="match status" value="1"/>
</dbReference>
<dbReference type="Gene3D" id="3.40.50.2300">
    <property type="match status" value="1"/>
</dbReference>
<evidence type="ECO:0000313" key="5">
    <source>
        <dbReference type="EMBL" id="KLE31884.1"/>
    </source>
</evidence>
<dbReference type="PANTHER" id="PTHR11717">
    <property type="entry name" value="LOW MOLECULAR WEIGHT PROTEIN TYROSINE PHOSPHATASE"/>
    <property type="match status" value="1"/>
</dbReference>
<dbReference type="KEGG" id="egn:BMF35_a1108"/>